<sequence>MHIVDVVVRTTGIFSVFGGELT</sequence>
<feature type="non-terminal residue" evidence="1">
    <location>
        <position position="22"/>
    </location>
</feature>
<evidence type="ECO:0000313" key="2">
    <source>
        <dbReference type="Proteomes" id="UP000663864"/>
    </source>
</evidence>
<evidence type="ECO:0000313" key="1">
    <source>
        <dbReference type="EMBL" id="CAF1502933.1"/>
    </source>
</evidence>
<name>A0A815TH83_9BILA</name>
<proteinExistence type="predicted"/>
<dbReference type="AlphaFoldDB" id="A0A815TH83"/>
<accession>A0A815TH83</accession>
<protein>
    <submittedName>
        <fullName evidence="1">Uncharacterized protein</fullName>
    </submittedName>
</protein>
<dbReference type="EMBL" id="CAJNOT010007195">
    <property type="protein sequence ID" value="CAF1502933.1"/>
    <property type="molecule type" value="Genomic_DNA"/>
</dbReference>
<dbReference type="Proteomes" id="UP000663864">
    <property type="component" value="Unassembled WGS sequence"/>
</dbReference>
<gene>
    <name evidence="1" type="ORF">ZHD862_LOCUS37534</name>
</gene>
<reference evidence="1" key="1">
    <citation type="submission" date="2021-02" db="EMBL/GenBank/DDBJ databases">
        <authorList>
            <person name="Nowell W R."/>
        </authorList>
    </citation>
    <scope>NUCLEOTIDE SEQUENCE</scope>
</reference>
<comment type="caution">
    <text evidence="1">The sequence shown here is derived from an EMBL/GenBank/DDBJ whole genome shotgun (WGS) entry which is preliminary data.</text>
</comment>
<organism evidence="1 2">
    <name type="scientific">Rotaria sordida</name>
    <dbReference type="NCBI Taxonomy" id="392033"/>
    <lineage>
        <taxon>Eukaryota</taxon>
        <taxon>Metazoa</taxon>
        <taxon>Spiralia</taxon>
        <taxon>Gnathifera</taxon>
        <taxon>Rotifera</taxon>
        <taxon>Eurotatoria</taxon>
        <taxon>Bdelloidea</taxon>
        <taxon>Philodinida</taxon>
        <taxon>Philodinidae</taxon>
        <taxon>Rotaria</taxon>
    </lineage>
</organism>